<evidence type="ECO:0000256" key="7">
    <source>
        <dbReference type="RuleBase" id="RU003376"/>
    </source>
</evidence>
<sequence>MDYTNGSEELKRRRAKKMMLWFGIISLSMSFLGFTSAYIVSSTREDWLDNFQIPQSFYISLAVIIVSSVTMHLALLNVKREKNKVGTFLLVTTFILGLIFIWLQLRGFDEIIGIFGYNPTGPTSNITYTYIFLIAAVHIAHIVAALLALLVVIYNHFKLKYRNGNTLGIELATTFWHFVDILWIYLFFFFYIMR</sequence>
<evidence type="ECO:0000256" key="8">
    <source>
        <dbReference type="SAM" id="Phobius"/>
    </source>
</evidence>
<dbReference type="PANTHER" id="PTHR11403:SF2">
    <property type="entry name" value="CYTOCHROME BO(3) UBIQUINOL OXIDASE SUBUNIT 3"/>
    <property type="match status" value="1"/>
</dbReference>
<feature type="transmembrane region" description="Helical" evidence="8">
    <location>
        <begin position="175"/>
        <end position="193"/>
    </location>
</feature>
<keyword evidence="4 7" id="KW-0812">Transmembrane</keyword>
<reference evidence="10 11" key="1">
    <citation type="submission" date="2018-02" db="EMBL/GenBank/DDBJ databases">
        <title>Genomic analysis of the strain RR4-38 isolated from a seawater recirculating aquaculture system.</title>
        <authorList>
            <person name="Kim Y.-S."/>
            <person name="Jang Y.H."/>
            <person name="Kim K.-H."/>
        </authorList>
    </citation>
    <scope>NUCLEOTIDE SEQUENCE [LARGE SCALE GENOMIC DNA]</scope>
    <source>
        <strain evidence="10 11">RR4-38</strain>
    </source>
</reference>
<feature type="transmembrane region" description="Helical" evidence="8">
    <location>
        <begin position="88"/>
        <end position="108"/>
    </location>
</feature>
<evidence type="ECO:0000256" key="4">
    <source>
        <dbReference type="ARBA" id="ARBA00022692"/>
    </source>
</evidence>
<evidence type="ECO:0000259" key="9">
    <source>
        <dbReference type="PROSITE" id="PS50253"/>
    </source>
</evidence>
<dbReference type="InterPro" id="IPR013833">
    <property type="entry name" value="Cyt_c_oxidase_su3_a-hlx"/>
</dbReference>
<evidence type="ECO:0000256" key="6">
    <source>
        <dbReference type="ARBA" id="ARBA00023136"/>
    </source>
</evidence>
<dbReference type="GO" id="GO:0019646">
    <property type="term" value="P:aerobic electron transport chain"/>
    <property type="evidence" value="ECO:0007669"/>
    <property type="project" value="InterPro"/>
</dbReference>
<dbReference type="EMBL" id="CP027062">
    <property type="protein sequence ID" value="AVI50281.1"/>
    <property type="molecule type" value="Genomic_DNA"/>
</dbReference>
<comment type="similarity">
    <text evidence="2 7">Belongs to the cytochrome c oxidase subunit 3 family.</text>
</comment>
<dbReference type="GO" id="GO:0005886">
    <property type="term" value="C:plasma membrane"/>
    <property type="evidence" value="ECO:0007669"/>
    <property type="project" value="UniProtKB-SubCell"/>
</dbReference>
<dbReference type="AlphaFoldDB" id="A0A2S0HUC2"/>
<dbReference type="RefSeq" id="WP_105214994.1">
    <property type="nucleotide sequence ID" value="NZ_CP027062.1"/>
</dbReference>
<dbReference type="InterPro" id="IPR000298">
    <property type="entry name" value="Cyt_c_oxidase-like_su3"/>
</dbReference>
<dbReference type="SUPFAM" id="SSF81452">
    <property type="entry name" value="Cytochrome c oxidase subunit III-like"/>
    <property type="match status" value="1"/>
</dbReference>
<evidence type="ECO:0000256" key="5">
    <source>
        <dbReference type="ARBA" id="ARBA00022989"/>
    </source>
</evidence>
<dbReference type="Pfam" id="PF00510">
    <property type="entry name" value="COX3"/>
    <property type="match status" value="1"/>
</dbReference>
<name>A0A2S0HUC2_9FLAO</name>
<dbReference type="Proteomes" id="UP000238442">
    <property type="component" value="Chromosome"/>
</dbReference>
<dbReference type="InterPro" id="IPR024791">
    <property type="entry name" value="Cyt_c/ubiquinol_Oxase_su3"/>
</dbReference>
<organism evidence="10 11">
    <name type="scientific">Pukyongia salina</name>
    <dbReference type="NCBI Taxonomy" id="2094025"/>
    <lineage>
        <taxon>Bacteria</taxon>
        <taxon>Pseudomonadati</taxon>
        <taxon>Bacteroidota</taxon>
        <taxon>Flavobacteriia</taxon>
        <taxon>Flavobacteriales</taxon>
        <taxon>Flavobacteriaceae</taxon>
        <taxon>Pukyongia</taxon>
    </lineage>
</organism>
<accession>A0A2S0HUC2</accession>
<feature type="domain" description="Heme-copper oxidase subunit III family profile" evidence="9">
    <location>
        <begin position="1"/>
        <end position="194"/>
    </location>
</feature>
<keyword evidence="3" id="KW-1003">Cell membrane</keyword>
<keyword evidence="11" id="KW-1185">Reference proteome</keyword>
<feature type="transmembrane region" description="Helical" evidence="8">
    <location>
        <begin position="20"/>
        <end position="41"/>
    </location>
</feature>
<evidence type="ECO:0000313" key="10">
    <source>
        <dbReference type="EMBL" id="AVI50281.1"/>
    </source>
</evidence>
<feature type="transmembrane region" description="Helical" evidence="8">
    <location>
        <begin position="56"/>
        <end position="76"/>
    </location>
</feature>
<comment type="subcellular location">
    <subcellularLocation>
        <location evidence="1 7">Cell membrane</location>
        <topology evidence="1 7">Multi-pass membrane protein</topology>
    </subcellularLocation>
</comment>
<evidence type="ECO:0000256" key="1">
    <source>
        <dbReference type="ARBA" id="ARBA00004651"/>
    </source>
</evidence>
<evidence type="ECO:0000256" key="2">
    <source>
        <dbReference type="ARBA" id="ARBA00010581"/>
    </source>
</evidence>
<dbReference type="KEGG" id="aue:C5O00_03510"/>
<gene>
    <name evidence="10" type="ORF">C5O00_03510</name>
</gene>
<dbReference type="PROSITE" id="PS50253">
    <property type="entry name" value="COX3"/>
    <property type="match status" value="1"/>
</dbReference>
<dbReference type="GO" id="GO:0004129">
    <property type="term" value="F:cytochrome-c oxidase activity"/>
    <property type="evidence" value="ECO:0007669"/>
    <property type="project" value="InterPro"/>
</dbReference>
<evidence type="ECO:0000256" key="3">
    <source>
        <dbReference type="ARBA" id="ARBA00022475"/>
    </source>
</evidence>
<keyword evidence="6 8" id="KW-0472">Membrane</keyword>
<dbReference type="PANTHER" id="PTHR11403">
    <property type="entry name" value="CYTOCHROME C OXIDASE SUBUNIT III"/>
    <property type="match status" value="1"/>
</dbReference>
<dbReference type="InterPro" id="IPR035973">
    <property type="entry name" value="Cyt_c_oxidase_su3-like_sf"/>
</dbReference>
<dbReference type="Gene3D" id="1.20.120.80">
    <property type="entry name" value="Cytochrome c oxidase, subunit III, four-helix bundle"/>
    <property type="match status" value="1"/>
</dbReference>
<feature type="transmembrane region" description="Helical" evidence="8">
    <location>
        <begin position="128"/>
        <end position="154"/>
    </location>
</feature>
<dbReference type="OrthoDB" id="679789at2"/>
<keyword evidence="5 8" id="KW-1133">Transmembrane helix</keyword>
<evidence type="ECO:0000313" key="11">
    <source>
        <dbReference type="Proteomes" id="UP000238442"/>
    </source>
</evidence>
<proteinExistence type="inferred from homology"/>
<protein>
    <submittedName>
        <fullName evidence="10">Cytochrome oxidase subunit III</fullName>
    </submittedName>
</protein>
<dbReference type="CDD" id="cd00386">
    <property type="entry name" value="Heme_Cu_Oxidase_III_like"/>
    <property type="match status" value="1"/>
</dbReference>